<dbReference type="Proteomes" id="UP001311799">
    <property type="component" value="Unassembled WGS sequence"/>
</dbReference>
<dbReference type="AlphaFoldDB" id="A0AAV9XS91"/>
<dbReference type="InterPro" id="IPR001837">
    <property type="entry name" value="Adenylate_cyclase-assoc_CAP"/>
</dbReference>
<dbReference type="GO" id="GO:0003779">
    <property type="term" value="F:actin binding"/>
    <property type="evidence" value="ECO:0007669"/>
    <property type="project" value="InterPro"/>
</dbReference>
<protein>
    <recommendedName>
        <fullName evidence="2">C-CAP/cofactor C-like domain-containing protein</fullName>
    </recommendedName>
</protein>
<evidence type="ECO:0000256" key="1">
    <source>
        <dbReference type="ARBA" id="ARBA00007659"/>
    </source>
</evidence>
<comment type="similarity">
    <text evidence="1">Belongs to the CAP family.</text>
</comment>
<dbReference type="InterPro" id="IPR036223">
    <property type="entry name" value="CAP_C_sf"/>
</dbReference>
<dbReference type="EMBL" id="JAWDEY010000037">
    <property type="protein sequence ID" value="KAK6587587.1"/>
    <property type="molecule type" value="Genomic_DNA"/>
</dbReference>
<organism evidence="3 4">
    <name type="scientific">Cryptosporidium xiaoi</name>
    <dbReference type="NCBI Taxonomy" id="659607"/>
    <lineage>
        <taxon>Eukaryota</taxon>
        <taxon>Sar</taxon>
        <taxon>Alveolata</taxon>
        <taxon>Apicomplexa</taxon>
        <taxon>Conoidasida</taxon>
        <taxon>Coccidia</taxon>
        <taxon>Eucoccidiorida</taxon>
        <taxon>Eimeriorina</taxon>
        <taxon>Cryptosporidiidae</taxon>
        <taxon>Cryptosporidium</taxon>
    </lineage>
</organism>
<dbReference type="Pfam" id="PF08603">
    <property type="entry name" value="CAP_C"/>
    <property type="match status" value="1"/>
</dbReference>
<dbReference type="GO" id="GO:0019933">
    <property type="term" value="P:cAMP-mediated signaling"/>
    <property type="evidence" value="ECO:0007669"/>
    <property type="project" value="TreeGrafter"/>
</dbReference>
<evidence type="ECO:0000313" key="4">
    <source>
        <dbReference type="Proteomes" id="UP001311799"/>
    </source>
</evidence>
<feature type="domain" description="C-CAP/cofactor C-like" evidence="2">
    <location>
        <begin position="12"/>
        <end position="148"/>
    </location>
</feature>
<proteinExistence type="inferred from homology"/>
<reference evidence="3 4" key="1">
    <citation type="submission" date="2023-10" db="EMBL/GenBank/DDBJ databases">
        <title>Comparative genomics analysis reveals potential genetic determinants of host preference in Cryptosporidium xiaoi.</title>
        <authorList>
            <person name="Xiao L."/>
            <person name="Li J."/>
        </authorList>
    </citation>
    <scope>NUCLEOTIDE SEQUENCE [LARGE SCALE GENOMIC DNA]</scope>
    <source>
        <strain evidence="3 4">52996</strain>
    </source>
</reference>
<dbReference type="Gene3D" id="2.160.20.70">
    <property type="match status" value="1"/>
</dbReference>
<dbReference type="PROSITE" id="PS51329">
    <property type="entry name" value="C_CAP_COFACTOR_C"/>
    <property type="match status" value="1"/>
</dbReference>
<evidence type="ECO:0000313" key="3">
    <source>
        <dbReference type="EMBL" id="KAK6587587.1"/>
    </source>
</evidence>
<dbReference type="InterPro" id="IPR006599">
    <property type="entry name" value="CARP_motif"/>
</dbReference>
<dbReference type="GO" id="GO:0005737">
    <property type="term" value="C:cytoplasm"/>
    <property type="evidence" value="ECO:0007669"/>
    <property type="project" value="TreeGrafter"/>
</dbReference>
<dbReference type="InterPro" id="IPR017901">
    <property type="entry name" value="C-CAP_CF_C-like"/>
</dbReference>
<dbReference type="PANTHER" id="PTHR10652:SF0">
    <property type="entry name" value="ADENYLYL CYCLASE-ASSOCIATED PROTEIN"/>
    <property type="match status" value="1"/>
</dbReference>
<keyword evidence="4" id="KW-1185">Reference proteome</keyword>
<dbReference type="SUPFAM" id="SSF69340">
    <property type="entry name" value="C-terminal domain of adenylylcyclase associated protein"/>
    <property type="match status" value="1"/>
</dbReference>
<evidence type="ECO:0000259" key="2">
    <source>
        <dbReference type="PROSITE" id="PS51329"/>
    </source>
</evidence>
<dbReference type="SMART" id="SM00673">
    <property type="entry name" value="CARP"/>
    <property type="match status" value="2"/>
</dbReference>
<dbReference type="GO" id="GO:0007015">
    <property type="term" value="P:actin filament organization"/>
    <property type="evidence" value="ECO:0007669"/>
    <property type="project" value="TreeGrafter"/>
</dbReference>
<sequence>MKGARQVVANGSPKVELQKDTYLIENHINCNEPVTLKEGSMKNKVSVRCSQNSRIIIEPKVNSIIIDNCVGCIFLVNSVISSLEIVNSDDIKIQITGVVSTVSIDKVNKINIYTSKESQNVQVYSSKSSEMNLLFPGEEEGDWKEFAIPEQFVTTYNESKKKLESTVSPLYG</sequence>
<dbReference type="PANTHER" id="PTHR10652">
    <property type="entry name" value="ADENYLYL CYCLASE-ASSOCIATED PROTEIN"/>
    <property type="match status" value="1"/>
</dbReference>
<dbReference type="InterPro" id="IPR016098">
    <property type="entry name" value="CAP/MinC_C"/>
</dbReference>
<comment type="caution">
    <text evidence="3">The sequence shown here is derived from an EMBL/GenBank/DDBJ whole genome shotgun (WGS) entry which is preliminary data.</text>
</comment>
<name>A0AAV9XS91_9CRYT</name>
<accession>A0AAV9XS91</accession>
<gene>
    <name evidence="3" type="ORF">RS030_91528</name>
</gene>
<dbReference type="GO" id="GO:0008179">
    <property type="term" value="F:adenylate cyclase binding"/>
    <property type="evidence" value="ECO:0007669"/>
    <property type="project" value="TreeGrafter"/>
</dbReference>
<dbReference type="InterPro" id="IPR013912">
    <property type="entry name" value="Adenylate_cyclase-assoc_CAP_C"/>
</dbReference>